<dbReference type="InterPro" id="IPR004045">
    <property type="entry name" value="Glutathione_S-Trfase_N"/>
</dbReference>
<dbReference type="Pfam" id="PF13409">
    <property type="entry name" value="GST_N_2"/>
    <property type="match status" value="1"/>
</dbReference>
<evidence type="ECO:0000259" key="1">
    <source>
        <dbReference type="PROSITE" id="PS50404"/>
    </source>
</evidence>
<dbReference type="SFLD" id="SFLDG00358">
    <property type="entry name" value="Main_(cytGST)"/>
    <property type="match status" value="1"/>
</dbReference>
<comment type="caution">
    <text evidence="3">The sequence shown here is derived from an EMBL/GenBank/DDBJ whole genome shotgun (WGS) entry which is preliminary data.</text>
</comment>
<dbReference type="SUPFAM" id="SSF52833">
    <property type="entry name" value="Thioredoxin-like"/>
    <property type="match status" value="1"/>
</dbReference>
<evidence type="ECO:0000313" key="4">
    <source>
        <dbReference type="Proteomes" id="UP000286100"/>
    </source>
</evidence>
<evidence type="ECO:0000313" key="3">
    <source>
        <dbReference type="EMBL" id="RJF91324.1"/>
    </source>
</evidence>
<dbReference type="SFLD" id="SFLDS00019">
    <property type="entry name" value="Glutathione_Transferase_(cytos"/>
    <property type="match status" value="1"/>
</dbReference>
<dbReference type="CDD" id="cd03046">
    <property type="entry name" value="GST_N_GTT1_like"/>
    <property type="match status" value="1"/>
</dbReference>
<dbReference type="PANTHER" id="PTHR44051:SF8">
    <property type="entry name" value="GLUTATHIONE S-TRANSFERASE GSTA"/>
    <property type="match status" value="1"/>
</dbReference>
<gene>
    <name evidence="3" type="ORF">D3876_14555</name>
</gene>
<dbReference type="PROSITE" id="PS50404">
    <property type="entry name" value="GST_NTER"/>
    <property type="match status" value="1"/>
</dbReference>
<sequence length="214" mass="23664">MITLYTFGWVPPFAKGLVRDLRVRWALEESGIPYRVRTIGEGADEVAPADYRALQPFGQVPAIEDDGATLFESAAIVQHIADKGGVLDVADRIMVNQWSFAAMNTVEPHVANLVVLDLFYVDEEWAKARRPGAVELAQSRLHDLEAALGDREWLADAFSVADILMVTVLRLLRHTDMLAGYPGLVAYKERAEARPAFQRALADQMALHAEPVPA</sequence>
<dbReference type="OrthoDB" id="9811242at2"/>
<dbReference type="EMBL" id="QYUM01000003">
    <property type="protein sequence ID" value="RJF91324.1"/>
    <property type="molecule type" value="Genomic_DNA"/>
</dbReference>
<dbReference type="InterPro" id="IPR004046">
    <property type="entry name" value="GST_C"/>
</dbReference>
<dbReference type="CDD" id="cd03207">
    <property type="entry name" value="GST_C_8"/>
    <property type="match status" value="1"/>
</dbReference>
<dbReference type="Gene3D" id="1.20.1050.10">
    <property type="match status" value="1"/>
</dbReference>
<dbReference type="GO" id="GO:0016740">
    <property type="term" value="F:transferase activity"/>
    <property type="evidence" value="ECO:0007669"/>
    <property type="project" value="UniProtKB-KW"/>
</dbReference>
<feature type="domain" description="GST N-terminal" evidence="1">
    <location>
        <begin position="7"/>
        <end position="88"/>
    </location>
</feature>
<dbReference type="PROSITE" id="PS50405">
    <property type="entry name" value="GST_CTER"/>
    <property type="match status" value="1"/>
</dbReference>
<name>A0A418WMU3_9SPHN</name>
<dbReference type="PANTHER" id="PTHR44051">
    <property type="entry name" value="GLUTATHIONE S-TRANSFERASE-RELATED"/>
    <property type="match status" value="1"/>
</dbReference>
<dbReference type="Pfam" id="PF00043">
    <property type="entry name" value="GST_C"/>
    <property type="match status" value="1"/>
</dbReference>
<dbReference type="RefSeq" id="WP_119763328.1">
    <property type="nucleotide sequence ID" value="NZ_QYUM01000003.1"/>
</dbReference>
<dbReference type="InterPro" id="IPR040079">
    <property type="entry name" value="Glutathione_S-Trfase"/>
</dbReference>
<proteinExistence type="predicted"/>
<dbReference type="Proteomes" id="UP000286100">
    <property type="component" value="Unassembled WGS sequence"/>
</dbReference>
<feature type="domain" description="GST C-terminal" evidence="2">
    <location>
        <begin position="88"/>
        <end position="214"/>
    </location>
</feature>
<dbReference type="InterPro" id="IPR036249">
    <property type="entry name" value="Thioredoxin-like_sf"/>
</dbReference>
<reference evidence="3 4" key="1">
    <citation type="submission" date="2018-09" db="EMBL/GenBank/DDBJ databases">
        <authorList>
            <person name="Zhu H."/>
        </authorList>
    </citation>
    <scope>NUCLEOTIDE SEQUENCE [LARGE SCALE GENOMIC DNA]</scope>
    <source>
        <strain evidence="3 4">K2R01-6</strain>
    </source>
</reference>
<keyword evidence="3" id="KW-0808">Transferase</keyword>
<accession>A0A418WMU3</accession>
<protein>
    <submittedName>
        <fullName evidence="3">Glutathione S-transferase family protein</fullName>
    </submittedName>
</protein>
<dbReference type="AlphaFoldDB" id="A0A418WMU3"/>
<keyword evidence="4" id="KW-1185">Reference proteome</keyword>
<evidence type="ECO:0000259" key="2">
    <source>
        <dbReference type="PROSITE" id="PS50405"/>
    </source>
</evidence>
<organism evidence="3 4">
    <name type="scientific">Sphingomonas cavernae</name>
    <dbReference type="NCBI Taxonomy" id="2320861"/>
    <lineage>
        <taxon>Bacteria</taxon>
        <taxon>Pseudomonadati</taxon>
        <taxon>Pseudomonadota</taxon>
        <taxon>Alphaproteobacteria</taxon>
        <taxon>Sphingomonadales</taxon>
        <taxon>Sphingomonadaceae</taxon>
        <taxon>Sphingomonas</taxon>
    </lineage>
</organism>
<dbReference type="InterPro" id="IPR010987">
    <property type="entry name" value="Glutathione-S-Trfase_C-like"/>
</dbReference>
<dbReference type="Gene3D" id="3.40.30.10">
    <property type="entry name" value="Glutaredoxin"/>
    <property type="match status" value="1"/>
</dbReference>
<dbReference type="SUPFAM" id="SSF47616">
    <property type="entry name" value="GST C-terminal domain-like"/>
    <property type="match status" value="1"/>
</dbReference>
<dbReference type="InterPro" id="IPR036282">
    <property type="entry name" value="Glutathione-S-Trfase_C_sf"/>
</dbReference>